<evidence type="ECO:0000313" key="1">
    <source>
        <dbReference type="EMBL" id="PWN48671.1"/>
    </source>
</evidence>
<reference evidence="1 2" key="1">
    <citation type="journal article" date="2018" name="Mol. Biol. Evol.">
        <title>Broad Genomic Sampling Reveals a Smut Pathogenic Ancestry of the Fungal Clade Ustilaginomycotina.</title>
        <authorList>
            <person name="Kijpornyongpan T."/>
            <person name="Mondo S.J."/>
            <person name="Barry K."/>
            <person name="Sandor L."/>
            <person name="Lee J."/>
            <person name="Lipzen A."/>
            <person name="Pangilinan J."/>
            <person name="LaButti K."/>
            <person name="Hainaut M."/>
            <person name="Henrissat B."/>
            <person name="Grigoriev I.V."/>
            <person name="Spatafora J.W."/>
            <person name="Aime M.C."/>
        </authorList>
    </citation>
    <scope>NUCLEOTIDE SEQUENCE [LARGE SCALE GENOMIC DNA]</scope>
    <source>
        <strain evidence="1 2">SA 807</strain>
    </source>
</reference>
<protein>
    <submittedName>
        <fullName evidence="1">Uncharacterized protein</fullName>
    </submittedName>
</protein>
<organism evidence="1 2">
    <name type="scientific">Violaceomyces palustris</name>
    <dbReference type="NCBI Taxonomy" id="1673888"/>
    <lineage>
        <taxon>Eukaryota</taxon>
        <taxon>Fungi</taxon>
        <taxon>Dikarya</taxon>
        <taxon>Basidiomycota</taxon>
        <taxon>Ustilaginomycotina</taxon>
        <taxon>Ustilaginomycetes</taxon>
        <taxon>Violaceomycetales</taxon>
        <taxon>Violaceomycetaceae</taxon>
        <taxon>Violaceomyces</taxon>
    </lineage>
</organism>
<gene>
    <name evidence="1" type="ORF">IE53DRAFT_389113</name>
</gene>
<keyword evidence="2" id="KW-1185">Reference proteome</keyword>
<evidence type="ECO:0000313" key="2">
    <source>
        <dbReference type="Proteomes" id="UP000245626"/>
    </source>
</evidence>
<sequence length="68" mass="7359">MLSAAPWLFASRLPPSLSLTASLHLLIIPRAKGHPPRSAIYTSLRLGWTELSGGVLPSTFDGCLFRDP</sequence>
<dbReference type="Proteomes" id="UP000245626">
    <property type="component" value="Unassembled WGS sequence"/>
</dbReference>
<name>A0ACD0NS80_9BASI</name>
<proteinExistence type="predicted"/>
<dbReference type="EMBL" id="KZ820160">
    <property type="protein sequence ID" value="PWN48671.1"/>
    <property type="molecule type" value="Genomic_DNA"/>
</dbReference>
<accession>A0ACD0NS80</accession>